<dbReference type="PROSITE" id="PS00517">
    <property type="entry name" value="RNASE_3_1"/>
    <property type="match status" value="1"/>
</dbReference>
<dbReference type="FunFam" id="1.10.1520.10:FF:000001">
    <property type="entry name" value="Ribonuclease 3"/>
    <property type="match status" value="1"/>
</dbReference>
<evidence type="ECO:0000256" key="11">
    <source>
        <dbReference type="ARBA" id="ARBA00022759"/>
    </source>
</evidence>
<dbReference type="InterPro" id="IPR014720">
    <property type="entry name" value="dsRBD_dom"/>
</dbReference>
<dbReference type="HAMAP" id="MF_00104">
    <property type="entry name" value="RNase_III"/>
    <property type="match status" value="1"/>
</dbReference>
<evidence type="ECO:0000256" key="7">
    <source>
        <dbReference type="ARBA" id="ARBA00022664"/>
    </source>
</evidence>
<dbReference type="InterPro" id="IPR011907">
    <property type="entry name" value="RNase_III"/>
</dbReference>
<comment type="cofactor">
    <cofactor evidence="15">
        <name>Mg(2+)</name>
        <dbReference type="ChEBI" id="CHEBI:18420"/>
    </cofactor>
</comment>
<dbReference type="EC" id="3.1.26.3" evidence="15"/>
<dbReference type="Pfam" id="PF14622">
    <property type="entry name" value="Ribonucleas_3_3"/>
    <property type="match status" value="1"/>
</dbReference>
<dbReference type="STRING" id="1122170.GCA_000701265_00716"/>
<dbReference type="SMART" id="SM00358">
    <property type="entry name" value="DSRM"/>
    <property type="match status" value="1"/>
</dbReference>
<keyword evidence="15" id="KW-0699">rRNA-binding</keyword>
<evidence type="ECO:0000313" key="18">
    <source>
        <dbReference type="EMBL" id="STY29576.1"/>
    </source>
</evidence>
<dbReference type="Gene3D" id="3.30.160.20">
    <property type="match status" value="1"/>
</dbReference>
<dbReference type="SMART" id="SM00535">
    <property type="entry name" value="RIBOc"/>
    <property type="match status" value="1"/>
</dbReference>
<organism evidence="18 19">
    <name type="scientific">Legionella wadsworthii</name>
    <dbReference type="NCBI Taxonomy" id="28088"/>
    <lineage>
        <taxon>Bacteria</taxon>
        <taxon>Pseudomonadati</taxon>
        <taxon>Pseudomonadota</taxon>
        <taxon>Gammaproteobacteria</taxon>
        <taxon>Legionellales</taxon>
        <taxon>Legionellaceae</taxon>
        <taxon>Legionella</taxon>
    </lineage>
</organism>
<dbReference type="GO" id="GO:0042802">
    <property type="term" value="F:identical protein binding"/>
    <property type="evidence" value="ECO:0007669"/>
    <property type="project" value="UniProtKB-ARBA"/>
</dbReference>
<keyword evidence="14 15" id="KW-0694">RNA-binding</keyword>
<evidence type="ECO:0000256" key="6">
    <source>
        <dbReference type="ARBA" id="ARBA00022552"/>
    </source>
</evidence>
<keyword evidence="7 15" id="KW-0507">mRNA processing</keyword>
<keyword evidence="8 15" id="KW-0819">tRNA processing</keyword>
<evidence type="ECO:0000256" key="2">
    <source>
        <dbReference type="ARBA" id="ARBA00004496"/>
    </source>
</evidence>
<comment type="subunit">
    <text evidence="4 15">Homodimer.</text>
</comment>
<dbReference type="PANTHER" id="PTHR11207">
    <property type="entry name" value="RIBONUCLEASE III"/>
    <property type="match status" value="1"/>
</dbReference>
<keyword evidence="11 15" id="KW-0255">Endonuclease</keyword>
<feature type="active site" evidence="15">
    <location>
        <position position="44"/>
    </location>
</feature>
<evidence type="ECO:0000256" key="12">
    <source>
        <dbReference type="ARBA" id="ARBA00022801"/>
    </source>
</evidence>
<evidence type="ECO:0000256" key="4">
    <source>
        <dbReference type="ARBA" id="ARBA00011738"/>
    </source>
</evidence>
<dbReference type="GO" id="GO:0003725">
    <property type="term" value="F:double-stranded RNA binding"/>
    <property type="evidence" value="ECO:0007669"/>
    <property type="project" value="TreeGrafter"/>
</dbReference>
<dbReference type="Proteomes" id="UP000255297">
    <property type="component" value="Unassembled WGS sequence"/>
</dbReference>
<evidence type="ECO:0000256" key="13">
    <source>
        <dbReference type="ARBA" id="ARBA00022842"/>
    </source>
</evidence>
<evidence type="ECO:0000259" key="16">
    <source>
        <dbReference type="PROSITE" id="PS50137"/>
    </source>
</evidence>
<dbReference type="PANTHER" id="PTHR11207:SF0">
    <property type="entry name" value="RIBONUCLEASE 3"/>
    <property type="match status" value="1"/>
</dbReference>
<dbReference type="GO" id="GO:0004525">
    <property type="term" value="F:ribonuclease III activity"/>
    <property type="evidence" value="ECO:0007669"/>
    <property type="project" value="UniProtKB-UniRule"/>
</dbReference>
<dbReference type="GO" id="GO:0006364">
    <property type="term" value="P:rRNA processing"/>
    <property type="evidence" value="ECO:0007669"/>
    <property type="project" value="UniProtKB-UniRule"/>
</dbReference>
<comment type="function">
    <text evidence="15">Digests double-stranded RNA. Involved in the processing of primary rRNA transcript to yield the immediate precursors to the large and small rRNAs (23S and 16S). Processes some mRNAs, and tRNAs when they are encoded in the rRNA operon. Processes pre-crRNA and tracrRNA of type II CRISPR loci if present in the organism.</text>
</comment>
<dbReference type="GO" id="GO:0006397">
    <property type="term" value="P:mRNA processing"/>
    <property type="evidence" value="ECO:0007669"/>
    <property type="project" value="UniProtKB-UniRule"/>
</dbReference>
<dbReference type="Pfam" id="PF00035">
    <property type="entry name" value="dsrm"/>
    <property type="match status" value="1"/>
</dbReference>
<dbReference type="NCBIfam" id="TIGR02191">
    <property type="entry name" value="RNaseIII"/>
    <property type="match status" value="1"/>
</dbReference>
<evidence type="ECO:0000313" key="19">
    <source>
        <dbReference type="Proteomes" id="UP000255297"/>
    </source>
</evidence>
<evidence type="ECO:0000256" key="1">
    <source>
        <dbReference type="ARBA" id="ARBA00000109"/>
    </source>
</evidence>
<dbReference type="Gene3D" id="1.10.1520.10">
    <property type="entry name" value="Ribonuclease III domain"/>
    <property type="match status" value="1"/>
</dbReference>
<comment type="similarity">
    <text evidence="3">Belongs to the ribonuclease III family.</text>
</comment>
<evidence type="ECO:0000259" key="17">
    <source>
        <dbReference type="PROSITE" id="PS50142"/>
    </source>
</evidence>
<comment type="subcellular location">
    <subcellularLocation>
        <location evidence="2 15">Cytoplasm</location>
    </subcellularLocation>
</comment>
<feature type="binding site" evidence="15">
    <location>
        <position position="40"/>
    </location>
    <ligand>
        <name>Mg(2+)</name>
        <dbReference type="ChEBI" id="CHEBI:18420"/>
    </ligand>
</feature>
<reference evidence="18 19" key="1">
    <citation type="submission" date="2018-06" db="EMBL/GenBank/DDBJ databases">
        <authorList>
            <consortium name="Pathogen Informatics"/>
            <person name="Doyle S."/>
        </authorList>
    </citation>
    <scope>NUCLEOTIDE SEQUENCE [LARGE SCALE GENOMIC DNA]</scope>
    <source>
        <strain evidence="18 19">NCTC11532</strain>
    </source>
</reference>
<dbReference type="InterPro" id="IPR000999">
    <property type="entry name" value="RNase_III_dom"/>
</dbReference>
<evidence type="ECO:0000256" key="3">
    <source>
        <dbReference type="ARBA" id="ARBA00010183"/>
    </source>
</evidence>
<sequence>MKVNLERLCRRLNYQFNRIAYLKQALTHCSVGSDNYERFEFLGDSILSFVIANELFHRFPMQSEGQLSRLRSFLVRGEMLVELAKEIDLGDFLFLGQGELKSGGFRRASILSDAMEAVFAAIFLDGGLEPAKKVILGLYQSRLEDPHLNDCLKDAKTQLQEFLQAEKIALPEYALTKVEGDEHNQIFYITCSVDGSMQKTFGQGSNRRKAEQLAAKEMLDLLRSNKH</sequence>
<dbReference type="RefSeq" id="WP_031565298.1">
    <property type="nucleotide sequence ID" value="NZ_CAAAIS010000013.1"/>
</dbReference>
<dbReference type="GO" id="GO:0005737">
    <property type="term" value="C:cytoplasm"/>
    <property type="evidence" value="ECO:0007669"/>
    <property type="project" value="UniProtKB-SubCell"/>
</dbReference>
<evidence type="ECO:0000256" key="9">
    <source>
        <dbReference type="ARBA" id="ARBA00022722"/>
    </source>
</evidence>
<keyword evidence="10 15" id="KW-0479">Metal-binding</keyword>
<dbReference type="GO" id="GO:0019843">
    <property type="term" value="F:rRNA binding"/>
    <property type="evidence" value="ECO:0007669"/>
    <property type="project" value="UniProtKB-KW"/>
</dbReference>
<keyword evidence="6 15" id="KW-0698">rRNA processing</keyword>
<dbReference type="GO" id="GO:0046872">
    <property type="term" value="F:metal ion binding"/>
    <property type="evidence" value="ECO:0007669"/>
    <property type="project" value="UniProtKB-KW"/>
</dbReference>
<accession>A0A378LRM5</accession>
<comment type="catalytic activity">
    <reaction evidence="1 15">
        <text>Endonucleolytic cleavage to 5'-phosphomonoester.</text>
        <dbReference type="EC" id="3.1.26.3"/>
    </reaction>
</comment>
<dbReference type="AlphaFoldDB" id="A0A378LRM5"/>
<gene>
    <name evidence="15 18" type="primary">rnc</name>
    <name evidence="18" type="ORF">NCTC11532_01770</name>
</gene>
<dbReference type="SUPFAM" id="SSF69065">
    <property type="entry name" value="RNase III domain-like"/>
    <property type="match status" value="1"/>
</dbReference>
<evidence type="ECO:0000256" key="14">
    <source>
        <dbReference type="ARBA" id="ARBA00022884"/>
    </source>
</evidence>
<proteinExistence type="inferred from homology"/>
<keyword evidence="13 15" id="KW-0460">Magnesium</keyword>
<evidence type="ECO:0000256" key="5">
    <source>
        <dbReference type="ARBA" id="ARBA00022490"/>
    </source>
</evidence>
<dbReference type="CDD" id="cd00593">
    <property type="entry name" value="RIBOc"/>
    <property type="match status" value="1"/>
</dbReference>
<feature type="binding site" evidence="15">
    <location>
        <position position="116"/>
    </location>
    <ligand>
        <name>Mg(2+)</name>
        <dbReference type="ChEBI" id="CHEBI:18420"/>
    </ligand>
</feature>
<feature type="binding site" evidence="15">
    <location>
        <position position="113"/>
    </location>
    <ligand>
        <name>Mg(2+)</name>
        <dbReference type="ChEBI" id="CHEBI:18420"/>
    </ligand>
</feature>
<feature type="active site" evidence="15">
    <location>
        <position position="116"/>
    </location>
</feature>
<keyword evidence="9 15" id="KW-0540">Nuclease</keyword>
<dbReference type="InterPro" id="IPR036389">
    <property type="entry name" value="RNase_III_sf"/>
</dbReference>
<name>A0A378LRM5_9GAMM</name>
<dbReference type="OrthoDB" id="9805026at2"/>
<keyword evidence="5 15" id="KW-0963">Cytoplasm</keyword>
<evidence type="ECO:0000256" key="15">
    <source>
        <dbReference type="HAMAP-Rule" id="MF_00104"/>
    </source>
</evidence>
<dbReference type="PROSITE" id="PS50142">
    <property type="entry name" value="RNASE_3_2"/>
    <property type="match status" value="1"/>
</dbReference>
<feature type="domain" description="RNase III" evidence="17">
    <location>
        <begin position="5"/>
        <end position="127"/>
    </location>
</feature>
<evidence type="ECO:0000256" key="10">
    <source>
        <dbReference type="ARBA" id="ARBA00022723"/>
    </source>
</evidence>
<dbReference type="EMBL" id="UGPB01000001">
    <property type="protein sequence ID" value="STY29576.1"/>
    <property type="molecule type" value="Genomic_DNA"/>
</dbReference>
<dbReference type="CDD" id="cd10845">
    <property type="entry name" value="DSRM_RNAse_III_family"/>
    <property type="match status" value="1"/>
</dbReference>
<dbReference type="GO" id="GO:0010468">
    <property type="term" value="P:regulation of gene expression"/>
    <property type="evidence" value="ECO:0007669"/>
    <property type="project" value="TreeGrafter"/>
</dbReference>
<keyword evidence="19" id="KW-1185">Reference proteome</keyword>
<evidence type="ECO:0000256" key="8">
    <source>
        <dbReference type="ARBA" id="ARBA00022694"/>
    </source>
</evidence>
<dbReference type="PROSITE" id="PS50137">
    <property type="entry name" value="DS_RBD"/>
    <property type="match status" value="1"/>
</dbReference>
<dbReference type="SUPFAM" id="SSF54768">
    <property type="entry name" value="dsRNA-binding domain-like"/>
    <property type="match status" value="1"/>
</dbReference>
<protein>
    <recommendedName>
        <fullName evidence="15">Ribonuclease 3</fullName>
        <ecNumber evidence="15">3.1.26.3</ecNumber>
    </recommendedName>
    <alternativeName>
        <fullName evidence="15">Ribonuclease III</fullName>
        <shortName evidence="15">RNase III</shortName>
    </alternativeName>
</protein>
<keyword evidence="12 15" id="KW-0378">Hydrolase</keyword>
<feature type="domain" description="DRBM" evidence="16">
    <location>
        <begin position="154"/>
        <end position="224"/>
    </location>
</feature>
<dbReference type="FunFam" id="3.30.160.20:FF:000003">
    <property type="entry name" value="Ribonuclease 3"/>
    <property type="match status" value="1"/>
</dbReference>
<dbReference type="GO" id="GO:0008033">
    <property type="term" value="P:tRNA processing"/>
    <property type="evidence" value="ECO:0007669"/>
    <property type="project" value="UniProtKB-KW"/>
</dbReference>